<evidence type="ECO:0000256" key="2">
    <source>
        <dbReference type="ARBA" id="ARBA00023125"/>
    </source>
</evidence>
<evidence type="ECO:0000259" key="6">
    <source>
        <dbReference type="PROSITE" id="PS50977"/>
    </source>
</evidence>
<keyword evidence="8" id="KW-1185">Reference proteome</keyword>
<dbReference type="SUPFAM" id="SSF48498">
    <property type="entry name" value="Tetracyclin repressor-like, C-terminal domain"/>
    <property type="match status" value="1"/>
</dbReference>
<dbReference type="PRINTS" id="PR00455">
    <property type="entry name" value="HTHTETR"/>
</dbReference>
<organism evidence="7 8">
    <name type="scientific">Tistrella bauzanensis</name>
    <dbReference type="NCBI Taxonomy" id="657419"/>
    <lineage>
        <taxon>Bacteria</taxon>
        <taxon>Pseudomonadati</taxon>
        <taxon>Pseudomonadota</taxon>
        <taxon>Alphaproteobacteria</taxon>
        <taxon>Geminicoccales</taxon>
        <taxon>Geminicoccaceae</taxon>
        <taxon>Tistrella</taxon>
    </lineage>
</organism>
<reference evidence="8" key="1">
    <citation type="journal article" date="2019" name="Int. J. Syst. Evol. Microbiol.">
        <title>The Global Catalogue of Microorganisms (GCM) 10K type strain sequencing project: providing services to taxonomists for standard genome sequencing and annotation.</title>
        <authorList>
            <consortium name="The Broad Institute Genomics Platform"/>
            <consortium name="The Broad Institute Genome Sequencing Center for Infectious Disease"/>
            <person name="Wu L."/>
            <person name="Ma J."/>
        </authorList>
    </citation>
    <scope>NUCLEOTIDE SEQUENCE [LARGE SCALE GENOMIC DNA]</scope>
    <source>
        <strain evidence="8">CGMCC 1.10188</strain>
    </source>
</reference>
<keyword evidence="1" id="KW-0805">Transcription regulation</keyword>
<dbReference type="InterPro" id="IPR050109">
    <property type="entry name" value="HTH-type_TetR-like_transc_reg"/>
</dbReference>
<dbReference type="Gene3D" id="1.10.10.60">
    <property type="entry name" value="Homeodomain-like"/>
    <property type="match status" value="1"/>
</dbReference>
<proteinExistence type="predicted"/>
<evidence type="ECO:0000313" key="7">
    <source>
        <dbReference type="EMBL" id="GGB37024.1"/>
    </source>
</evidence>
<gene>
    <name evidence="7" type="ORF">GCM10011505_18100</name>
</gene>
<dbReference type="PANTHER" id="PTHR30055">
    <property type="entry name" value="HTH-TYPE TRANSCRIPTIONAL REGULATOR RUTR"/>
    <property type="match status" value="1"/>
</dbReference>
<feature type="domain" description="HTH tetR-type" evidence="6">
    <location>
        <begin position="28"/>
        <end position="88"/>
    </location>
</feature>
<dbReference type="PROSITE" id="PS50977">
    <property type="entry name" value="HTH_TETR_2"/>
    <property type="match status" value="1"/>
</dbReference>
<evidence type="ECO:0000256" key="4">
    <source>
        <dbReference type="PROSITE-ProRule" id="PRU00335"/>
    </source>
</evidence>
<dbReference type="PROSITE" id="PS01081">
    <property type="entry name" value="HTH_TETR_1"/>
    <property type="match status" value="1"/>
</dbReference>
<dbReference type="Gene3D" id="1.10.357.10">
    <property type="entry name" value="Tetracycline Repressor, domain 2"/>
    <property type="match status" value="1"/>
</dbReference>
<feature type="DNA-binding region" description="H-T-H motif" evidence="4">
    <location>
        <begin position="51"/>
        <end position="70"/>
    </location>
</feature>
<accession>A0ABQ1IE50</accession>
<dbReference type="InterPro" id="IPR001647">
    <property type="entry name" value="HTH_TetR"/>
</dbReference>
<dbReference type="InterPro" id="IPR009057">
    <property type="entry name" value="Homeodomain-like_sf"/>
</dbReference>
<protein>
    <submittedName>
        <fullName evidence="7">TetR family transcriptional regulator</fullName>
    </submittedName>
</protein>
<evidence type="ECO:0000256" key="1">
    <source>
        <dbReference type="ARBA" id="ARBA00023015"/>
    </source>
</evidence>
<evidence type="ECO:0000256" key="5">
    <source>
        <dbReference type="SAM" id="MobiDB-lite"/>
    </source>
</evidence>
<dbReference type="Pfam" id="PF08359">
    <property type="entry name" value="TetR_C_4"/>
    <property type="match status" value="1"/>
</dbReference>
<dbReference type="PANTHER" id="PTHR30055:SF234">
    <property type="entry name" value="HTH-TYPE TRANSCRIPTIONAL REGULATOR BETI"/>
    <property type="match status" value="1"/>
</dbReference>
<dbReference type="Proteomes" id="UP000603352">
    <property type="component" value="Unassembled WGS sequence"/>
</dbReference>
<dbReference type="Pfam" id="PF00440">
    <property type="entry name" value="TetR_N"/>
    <property type="match status" value="1"/>
</dbReference>
<dbReference type="InterPro" id="IPR023772">
    <property type="entry name" value="DNA-bd_HTH_TetR-type_CS"/>
</dbReference>
<dbReference type="InterPro" id="IPR013570">
    <property type="entry name" value="Tscrpt_reg_YsiA_C"/>
</dbReference>
<dbReference type="SUPFAM" id="SSF46689">
    <property type="entry name" value="Homeodomain-like"/>
    <property type="match status" value="1"/>
</dbReference>
<keyword evidence="2 4" id="KW-0238">DNA-binding</keyword>
<sequence>MPKMTETSPETSADVPEPRKRSVRPKTLARTRTILETAHDVFAERGYEGASISEIARRVGIAEGTIYKHFDSKKDLLGQVLVRYYDGLIVEIEANLPHITGFHEKLRYIFGFHLQNLLTNAGISKVFLREARSHDDYFESIILDVNRRYTGITQAIVQDAITRGEVRADFPVRLVRYLVFGTLEHVAWRAMSGRGRIDVPAIADALTDALVRGMAPPAAAEPDPACGLLDRLEAAIARIEAQPAHK</sequence>
<keyword evidence="3" id="KW-0804">Transcription</keyword>
<dbReference type="InterPro" id="IPR036271">
    <property type="entry name" value="Tet_transcr_reg_TetR-rel_C_sf"/>
</dbReference>
<evidence type="ECO:0000256" key="3">
    <source>
        <dbReference type="ARBA" id="ARBA00023163"/>
    </source>
</evidence>
<comment type="caution">
    <text evidence="7">The sequence shown here is derived from an EMBL/GenBank/DDBJ whole genome shotgun (WGS) entry which is preliminary data.</text>
</comment>
<dbReference type="EMBL" id="BMDZ01000016">
    <property type="protein sequence ID" value="GGB37024.1"/>
    <property type="molecule type" value="Genomic_DNA"/>
</dbReference>
<feature type="region of interest" description="Disordered" evidence="5">
    <location>
        <begin position="1"/>
        <end position="25"/>
    </location>
</feature>
<name>A0ABQ1IE50_9PROT</name>
<evidence type="ECO:0000313" key="8">
    <source>
        <dbReference type="Proteomes" id="UP000603352"/>
    </source>
</evidence>
<feature type="compositionally biased region" description="Polar residues" evidence="5">
    <location>
        <begin position="1"/>
        <end position="11"/>
    </location>
</feature>